<dbReference type="GO" id="GO:0016301">
    <property type="term" value="F:kinase activity"/>
    <property type="evidence" value="ECO:0007669"/>
    <property type="project" value="UniProtKB-KW"/>
</dbReference>
<evidence type="ECO:0000313" key="7">
    <source>
        <dbReference type="Proteomes" id="UP000597444"/>
    </source>
</evidence>
<dbReference type="CDD" id="cd24121">
    <property type="entry name" value="ASKHA_NBD_FGGY_BaEryA-like"/>
    <property type="match status" value="1"/>
</dbReference>
<evidence type="ECO:0000259" key="5">
    <source>
        <dbReference type="Pfam" id="PF02782"/>
    </source>
</evidence>
<evidence type="ECO:0000256" key="3">
    <source>
        <dbReference type="ARBA" id="ARBA00022777"/>
    </source>
</evidence>
<dbReference type="EMBL" id="BNJK01000001">
    <property type="protein sequence ID" value="GHO90633.1"/>
    <property type="molecule type" value="Genomic_DNA"/>
</dbReference>
<dbReference type="InterPro" id="IPR018484">
    <property type="entry name" value="FGGY_N"/>
</dbReference>
<evidence type="ECO:0000256" key="2">
    <source>
        <dbReference type="ARBA" id="ARBA00022679"/>
    </source>
</evidence>
<dbReference type="Pfam" id="PF02782">
    <property type="entry name" value="FGGY_C"/>
    <property type="match status" value="1"/>
</dbReference>
<dbReference type="Proteomes" id="UP000597444">
    <property type="component" value="Unassembled WGS sequence"/>
</dbReference>
<dbReference type="PANTHER" id="PTHR43095:SF3">
    <property type="entry name" value="L-XYLULOSE_3-KETO-L-GULONATE KINASE"/>
    <property type="match status" value="1"/>
</dbReference>
<dbReference type="PANTHER" id="PTHR43095">
    <property type="entry name" value="SUGAR KINASE"/>
    <property type="match status" value="1"/>
</dbReference>
<feature type="domain" description="Carbohydrate kinase FGGY N-terminal" evidence="4">
    <location>
        <begin position="3"/>
        <end position="244"/>
    </location>
</feature>
<comment type="similarity">
    <text evidence="1">Belongs to the FGGY kinase family.</text>
</comment>
<dbReference type="InterPro" id="IPR050406">
    <property type="entry name" value="FGGY_Carb_Kinase"/>
</dbReference>
<dbReference type="InterPro" id="IPR043129">
    <property type="entry name" value="ATPase_NBD"/>
</dbReference>
<evidence type="ECO:0000313" key="6">
    <source>
        <dbReference type="EMBL" id="GHO90633.1"/>
    </source>
</evidence>
<accession>A0A8J3IBP0</accession>
<keyword evidence="3 6" id="KW-0418">Kinase</keyword>
<proteinExistence type="inferred from homology"/>
<protein>
    <submittedName>
        <fullName evidence="6">Carbohydrate kinase</fullName>
    </submittedName>
</protein>
<dbReference type="InterPro" id="IPR000577">
    <property type="entry name" value="Carb_kinase_FGGY"/>
</dbReference>
<gene>
    <name evidence="6" type="ORF">KSF_006810</name>
</gene>
<sequence length="500" mass="53732">MVAISVDAGTSLVKSVAFADDGTELFAARRAVPIARPHPGWSEQDMHAVWQAVEETIREVVQRVGHEVRFLSLTGQGDGCWLIDNDGEPVGPAILWNDSRATAFVERWYQDGTLEQAFRLNGNVVFPGAQSAILRWLYEHDPQRIKRAKMAFYCKDWLALKLTGVAGTDESDASFPFFAIRARAYAPELLHLYGVEWAERLLAPVLPGTKPVGALSSTAAQSLGLRPDLPVVVAPYDIAATSLGLGAVKPGQALSILGTTLCTEVVTDTIDTSGPPAGLHVCAGLPGRWIRGFASMCGTEAVNWLCQFLGDVTPTALSAMAATSEPGAEGVVFLPYLSPAGERAPFLNAHARASLSGFSLEQTREHVARAVLEGLSFVIRECLDASAVQPTELHVCGGGAASDLWCQMIADITRIPVLVSNSAEVGAQGAMFVGLAATGEEQSIESAALKYAHTRTSYLPNTALAERYETLYRHFLAVRDAASELWPRQAEIRRYLNASA</sequence>
<dbReference type="RefSeq" id="WP_220201583.1">
    <property type="nucleotide sequence ID" value="NZ_BNJK01000001.1"/>
</dbReference>
<dbReference type="InterPro" id="IPR018485">
    <property type="entry name" value="FGGY_C"/>
</dbReference>
<dbReference type="GO" id="GO:0005975">
    <property type="term" value="P:carbohydrate metabolic process"/>
    <property type="evidence" value="ECO:0007669"/>
    <property type="project" value="InterPro"/>
</dbReference>
<feature type="domain" description="Carbohydrate kinase FGGY C-terminal" evidence="5">
    <location>
        <begin position="255"/>
        <end position="437"/>
    </location>
</feature>
<keyword evidence="7" id="KW-1185">Reference proteome</keyword>
<dbReference type="Gene3D" id="3.30.420.40">
    <property type="match status" value="2"/>
</dbReference>
<dbReference type="PIRSF" id="PIRSF000538">
    <property type="entry name" value="GlpK"/>
    <property type="match status" value="1"/>
</dbReference>
<dbReference type="SUPFAM" id="SSF53067">
    <property type="entry name" value="Actin-like ATPase domain"/>
    <property type="match status" value="2"/>
</dbReference>
<evidence type="ECO:0000259" key="4">
    <source>
        <dbReference type="Pfam" id="PF00370"/>
    </source>
</evidence>
<keyword evidence="2" id="KW-0808">Transferase</keyword>
<name>A0A8J3IBP0_9CHLR</name>
<organism evidence="6 7">
    <name type="scientific">Reticulibacter mediterranei</name>
    <dbReference type="NCBI Taxonomy" id="2778369"/>
    <lineage>
        <taxon>Bacteria</taxon>
        <taxon>Bacillati</taxon>
        <taxon>Chloroflexota</taxon>
        <taxon>Ktedonobacteria</taxon>
        <taxon>Ktedonobacterales</taxon>
        <taxon>Reticulibacteraceae</taxon>
        <taxon>Reticulibacter</taxon>
    </lineage>
</organism>
<comment type="caution">
    <text evidence="6">The sequence shown here is derived from an EMBL/GenBank/DDBJ whole genome shotgun (WGS) entry which is preliminary data.</text>
</comment>
<dbReference type="AlphaFoldDB" id="A0A8J3IBP0"/>
<evidence type="ECO:0000256" key="1">
    <source>
        <dbReference type="ARBA" id="ARBA00009156"/>
    </source>
</evidence>
<reference evidence="6" key="1">
    <citation type="submission" date="2020-10" db="EMBL/GenBank/DDBJ databases">
        <title>Taxonomic study of unclassified bacteria belonging to the class Ktedonobacteria.</title>
        <authorList>
            <person name="Yabe S."/>
            <person name="Wang C.M."/>
            <person name="Zheng Y."/>
            <person name="Sakai Y."/>
            <person name="Cavaletti L."/>
            <person name="Monciardini P."/>
            <person name="Donadio S."/>
        </authorList>
    </citation>
    <scope>NUCLEOTIDE SEQUENCE</scope>
    <source>
        <strain evidence="6">ID150040</strain>
    </source>
</reference>
<dbReference type="Pfam" id="PF00370">
    <property type="entry name" value="FGGY_N"/>
    <property type="match status" value="1"/>
</dbReference>